<dbReference type="Pfam" id="PF00005">
    <property type="entry name" value="ABC_tran"/>
    <property type="match status" value="1"/>
</dbReference>
<accession>I7ASA2</accession>
<keyword evidence="5" id="KW-0067">ATP-binding</keyword>
<dbReference type="InterPro" id="IPR003439">
    <property type="entry name" value="ABC_transporter-like_ATP-bd"/>
</dbReference>
<gene>
    <name evidence="10" type="ordered locus">EROM_070510</name>
</gene>
<evidence type="ECO:0000313" key="10">
    <source>
        <dbReference type="EMBL" id="AFN83302.1"/>
    </source>
</evidence>
<dbReference type="GeneID" id="20521610"/>
<dbReference type="SMART" id="SM00382">
    <property type="entry name" value="AAA"/>
    <property type="match status" value="1"/>
</dbReference>
<organism evidence="10 11">
    <name type="scientific">Encephalitozoon romaleae (strain SJ-2008)</name>
    <name type="common">Microsporidian parasite</name>
    <dbReference type="NCBI Taxonomy" id="1178016"/>
    <lineage>
        <taxon>Eukaryota</taxon>
        <taxon>Fungi</taxon>
        <taxon>Fungi incertae sedis</taxon>
        <taxon>Microsporidia</taxon>
        <taxon>Unikaryonidae</taxon>
        <taxon>Encephalitozoon</taxon>
    </lineage>
</organism>
<dbReference type="OrthoDB" id="66620at2759"/>
<dbReference type="Proteomes" id="UP000010094">
    <property type="component" value="Chromosome VII"/>
</dbReference>
<name>I7ASA2_ENCRO</name>
<dbReference type="InterPro" id="IPR027417">
    <property type="entry name" value="P-loop_NTPase"/>
</dbReference>
<keyword evidence="4" id="KW-0547">Nucleotide-binding</keyword>
<sequence length="583" mass="65436">MDLEDVEVEIVWRNITVESDKPFKEAIVKRAQGKVKPSEMTVLVGVSGAGKTTMLNAIVGKPMDGLRVTGEILLNGHLVNTKVWERAVGFVGEHLHSYETQTVEETLRFAVMISRGLSPGMAVGEEVSGLIRSLGLSRVAYTPISSISTGERVRLSLGITLAKRPSILIIDEVTNDLDSFNIIHILKILMDLKHRGKGIMISFQRLPQEILPFFDKVMMICQGEIVFNGSLKECMIFFEGCGYDFKKHTESADFFMEVLSMDTTTPESERASLCRIAKLKMSWKRIEPLVVSSIIKKTEFPIVIRKSIQSFFLVFERNLSDFSRSHGLMKILSIQKFTTLSFLVFVYYRLDYTQKGIQDRFGILSFIVMSSFEKAAFISIIFISSHKKALKREVCAGMYGAITSYFANMASTLCVSGVPSILYIAGVYWIVGLNPDLFRFAFFVFIFAVVVLFSTSFGIIVSLYTKTLIHAQILASTIVMTFTMLGGTFVNPGSIPGFIRWAIWISPVYYAFETVLQTQLEGLIFECKDSERCISNGKEALNMYGFKRVRYTVSTGILLLITIIFIALGAISMNRIIKPRNIT</sequence>
<dbReference type="Gene3D" id="3.40.50.300">
    <property type="entry name" value="P-loop containing nucleotide triphosphate hydrolases"/>
    <property type="match status" value="1"/>
</dbReference>
<dbReference type="PANTHER" id="PTHR48041:SF139">
    <property type="entry name" value="PROTEIN SCARLET"/>
    <property type="match status" value="1"/>
</dbReference>
<dbReference type="GO" id="GO:0016887">
    <property type="term" value="F:ATP hydrolysis activity"/>
    <property type="evidence" value="ECO:0007669"/>
    <property type="project" value="InterPro"/>
</dbReference>
<feature type="transmembrane region" description="Helical" evidence="8">
    <location>
        <begin position="362"/>
        <end position="384"/>
    </location>
</feature>
<evidence type="ECO:0000313" key="11">
    <source>
        <dbReference type="Proteomes" id="UP000010094"/>
    </source>
</evidence>
<dbReference type="InterPro" id="IPR003593">
    <property type="entry name" value="AAA+_ATPase"/>
</dbReference>
<dbReference type="HOGENOM" id="CLU_000604_57_6_1"/>
<evidence type="ECO:0000256" key="7">
    <source>
        <dbReference type="ARBA" id="ARBA00023136"/>
    </source>
</evidence>
<feature type="transmembrane region" description="Helical" evidence="8">
    <location>
        <begin position="405"/>
        <end position="431"/>
    </location>
</feature>
<evidence type="ECO:0000256" key="6">
    <source>
        <dbReference type="ARBA" id="ARBA00022989"/>
    </source>
</evidence>
<evidence type="ECO:0000256" key="1">
    <source>
        <dbReference type="ARBA" id="ARBA00004141"/>
    </source>
</evidence>
<dbReference type="EMBL" id="CP003524">
    <property type="protein sequence ID" value="AFN83302.1"/>
    <property type="molecule type" value="Genomic_DNA"/>
</dbReference>
<evidence type="ECO:0000259" key="9">
    <source>
        <dbReference type="PROSITE" id="PS50893"/>
    </source>
</evidence>
<comment type="subcellular location">
    <subcellularLocation>
        <location evidence="1">Membrane</location>
        <topology evidence="1">Multi-pass membrane protein</topology>
    </subcellularLocation>
</comment>
<feature type="transmembrane region" description="Helical" evidence="8">
    <location>
        <begin position="551"/>
        <end position="571"/>
    </location>
</feature>
<keyword evidence="11" id="KW-1185">Reference proteome</keyword>
<dbReference type="InterPro" id="IPR050352">
    <property type="entry name" value="ABCG_transporters"/>
</dbReference>
<dbReference type="Pfam" id="PF01061">
    <property type="entry name" value="ABC2_membrane"/>
    <property type="match status" value="1"/>
</dbReference>
<dbReference type="GO" id="GO:0140359">
    <property type="term" value="F:ABC-type transporter activity"/>
    <property type="evidence" value="ECO:0007669"/>
    <property type="project" value="InterPro"/>
</dbReference>
<keyword evidence="2" id="KW-0813">Transport</keyword>
<evidence type="ECO:0000256" key="5">
    <source>
        <dbReference type="ARBA" id="ARBA00022840"/>
    </source>
</evidence>
<reference evidence="10 11" key="1">
    <citation type="journal article" date="2012" name="Proc. Natl. Acad. Sci. U.S.A.">
        <title>Gain and loss of multiple functionally related, horizontally transferred genes in the reduced genomes of two microsporidian parasites.</title>
        <authorList>
            <person name="Pombert J.-F."/>
            <person name="Selman M."/>
            <person name="Burki F."/>
            <person name="Bardell F.T."/>
            <person name="Farinelli L."/>
            <person name="Solter L.F."/>
            <person name="Whitman D.W."/>
            <person name="Weiss L.M."/>
            <person name="Corradi N."/>
            <person name="Keeling P.J."/>
        </authorList>
    </citation>
    <scope>NUCLEOTIDE SEQUENCE [LARGE SCALE GENOMIC DNA]</scope>
    <source>
        <strain evidence="10 11">SJ-2008</strain>
    </source>
</reference>
<keyword evidence="7 8" id="KW-0472">Membrane</keyword>
<feature type="transmembrane region" description="Helical" evidence="8">
    <location>
        <begin position="327"/>
        <end position="350"/>
    </location>
</feature>
<dbReference type="VEuPathDB" id="MicrosporidiaDB:EROM_070510"/>
<proteinExistence type="predicted"/>
<dbReference type="GO" id="GO:0016020">
    <property type="term" value="C:membrane"/>
    <property type="evidence" value="ECO:0007669"/>
    <property type="project" value="UniProtKB-SubCell"/>
</dbReference>
<dbReference type="KEGG" id="ero:EROM_070510"/>
<feature type="transmembrane region" description="Helical" evidence="8">
    <location>
        <begin position="473"/>
        <end position="490"/>
    </location>
</feature>
<dbReference type="SUPFAM" id="SSF52540">
    <property type="entry name" value="P-loop containing nucleoside triphosphate hydrolases"/>
    <property type="match status" value="1"/>
</dbReference>
<evidence type="ECO:0000256" key="2">
    <source>
        <dbReference type="ARBA" id="ARBA00022448"/>
    </source>
</evidence>
<evidence type="ECO:0000256" key="8">
    <source>
        <dbReference type="SAM" id="Phobius"/>
    </source>
</evidence>
<evidence type="ECO:0000256" key="3">
    <source>
        <dbReference type="ARBA" id="ARBA00022692"/>
    </source>
</evidence>
<keyword evidence="3 8" id="KW-0812">Transmembrane</keyword>
<dbReference type="GO" id="GO:0005524">
    <property type="term" value="F:ATP binding"/>
    <property type="evidence" value="ECO:0007669"/>
    <property type="project" value="UniProtKB-KW"/>
</dbReference>
<dbReference type="PANTHER" id="PTHR48041">
    <property type="entry name" value="ABC TRANSPORTER G FAMILY MEMBER 28"/>
    <property type="match status" value="1"/>
</dbReference>
<feature type="transmembrane region" description="Helical" evidence="8">
    <location>
        <begin position="437"/>
        <end position="461"/>
    </location>
</feature>
<dbReference type="InterPro" id="IPR013525">
    <property type="entry name" value="ABC2_TM"/>
</dbReference>
<dbReference type="AlphaFoldDB" id="I7ASA2"/>
<keyword evidence="6 8" id="KW-1133">Transmembrane helix</keyword>
<feature type="domain" description="ABC transporter" evidence="9">
    <location>
        <begin position="6"/>
        <end position="247"/>
    </location>
</feature>
<dbReference type="RefSeq" id="XP_009264799.1">
    <property type="nucleotide sequence ID" value="XM_009266524.1"/>
</dbReference>
<dbReference type="PROSITE" id="PS50893">
    <property type="entry name" value="ABC_TRANSPORTER_2"/>
    <property type="match status" value="1"/>
</dbReference>
<protein>
    <submittedName>
        <fullName evidence="10">ABCG transporter</fullName>
    </submittedName>
</protein>
<evidence type="ECO:0000256" key="4">
    <source>
        <dbReference type="ARBA" id="ARBA00022741"/>
    </source>
</evidence>